<sequence length="180" mass="19201">MVGFTAPGATGHLLTFLLIALPCLVDVPQGFSLLPGGHPLISLIHLAGLLQVTICHASPPHQLEHLSAERPLGKLGIQQQKENLVSMKDETPHNDLPWSLPSVSLLMPPPTVSLPSLTSADIHLISELVKPVIPLWNHLQAPAALAGLALPPPLLLCLGFMTKCEDDSRSTSNRENALIS</sequence>
<dbReference type="Proteomes" id="UP000724874">
    <property type="component" value="Unassembled WGS sequence"/>
</dbReference>
<organism evidence="2 3">
    <name type="scientific">Gymnopilus junonius</name>
    <name type="common">Spectacular rustgill mushroom</name>
    <name type="synonym">Gymnopilus spectabilis subsp. junonius</name>
    <dbReference type="NCBI Taxonomy" id="109634"/>
    <lineage>
        <taxon>Eukaryota</taxon>
        <taxon>Fungi</taxon>
        <taxon>Dikarya</taxon>
        <taxon>Basidiomycota</taxon>
        <taxon>Agaricomycotina</taxon>
        <taxon>Agaricomycetes</taxon>
        <taxon>Agaricomycetidae</taxon>
        <taxon>Agaricales</taxon>
        <taxon>Agaricineae</taxon>
        <taxon>Hymenogastraceae</taxon>
        <taxon>Gymnopilus</taxon>
    </lineage>
</organism>
<protein>
    <submittedName>
        <fullName evidence="2">Uncharacterized protein</fullName>
    </submittedName>
</protein>
<evidence type="ECO:0000256" key="1">
    <source>
        <dbReference type="SAM" id="SignalP"/>
    </source>
</evidence>
<evidence type="ECO:0000313" key="2">
    <source>
        <dbReference type="EMBL" id="KAF8873409.1"/>
    </source>
</evidence>
<dbReference type="AlphaFoldDB" id="A0A9P5N8B1"/>
<gene>
    <name evidence="2" type="ORF">CPB84DRAFT_1854019</name>
</gene>
<keyword evidence="1" id="KW-0732">Signal</keyword>
<reference evidence="2" key="1">
    <citation type="submission" date="2020-11" db="EMBL/GenBank/DDBJ databases">
        <authorList>
            <consortium name="DOE Joint Genome Institute"/>
            <person name="Ahrendt S."/>
            <person name="Riley R."/>
            <person name="Andreopoulos W."/>
            <person name="LaButti K."/>
            <person name="Pangilinan J."/>
            <person name="Ruiz-duenas F.J."/>
            <person name="Barrasa J.M."/>
            <person name="Sanchez-Garcia M."/>
            <person name="Camarero S."/>
            <person name="Miyauchi S."/>
            <person name="Serrano A."/>
            <person name="Linde D."/>
            <person name="Babiker R."/>
            <person name="Drula E."/>
            <person name="Ayuso-Fernandez I."/>
            <person name="Pacheco R."/>
            <person name="Padilla G."/>
            <person name="Ferreira P."/>
            <person name="Barriuso J."/>
            <person name="Kellner H."/>
            <person name="Castanera R."/>
            <person name="Alfaro M."/>
            <person name="Ramirez L."/>
            <person name="Pisabarro A.G."/>
            <person name="Kuo A."/>
            <person name="Tritt A."/>
            <person name="Lipzen A."/>
            <person name="He G."/>
            <person name="Yan M."/>
            <person name="Ng V."/>
            <person name="Cullen D."/>
            <person name="Martin F."/>
            <person name="Rosso M.-N."/>
            <person name="Henrissat B."/>
            <person name="Hibbett D."/>
            <person name="Martinez A.T."/>
            <person name="Grigoriev I.V."/>
        </authorList>
    </citation>
    <scope>NUCLEOTIDE SEQUENCE</scope>
    <source>
        <strain evidence="2">AH 44721</strain>
    </source>
</reference>
<comment type="caution">
    <text evidence="2">The sequence shown here is derived from an EMBL/GenBank/DDBJ whole genome shotgun (WGS) entry which is preliminary data.</text>
</comment>
<dbReference type="EMBL" id="JADNYJ010000237">
    <property type="protein sequence ID" value="KAF8873409.1"/>
    <property type="molecule type" value="Genomic_DNA"/>
</dbReference>
<feature type="signal peptide" evidence="1">
    <location>
        <begin position="1"/>
        <end position="30"/>
    </location>
</feature>
<proteinExistence type="predicted"/>
<name>A0A9P5N8B1_GYMJU</name>
<accession>A0A9P5N8B1</accession>
<evidence type="ECO:0000313" key="3">
    <source>
        <dbReference type="Proteomes" id="UP000724874"/>
    </source>
</evidence>
<keyword evidence="3" id="KW-1185">Reference proteome</keyword>
<feature type="chain" id="PRO_5040182794" evidence="1">
    <location>
        <begin position="31"/>
        <end position="180"/>
    </location>
</feature>